<reference evidence="2 3" key="1">
    <citation type="submission" date="2018-05" db="EMBL/GenBank/DDBJ databases">
        <title>Evolution of GPA BGCs.</title>
        <authorList>
            <person name="Waglechner N."/>
            <person name="Wright G.D."/>
        </authorList>
    </citation>
    <scope>NUCLEOTIDE SEQUENCE [LARGE SCALE GENOMIC DNA]</scope>
    <source>
        <strain evidence="2 3">DSM 5908</strain>
    </source>
</reference>
<evidence type="ECO:0000313" key="3">
    <source>
        <dbReference type="Proteomes" id="UP000286716"/>
    </source>
</evidence>
<proteinExistence type="predicted"/>
<feature type="domain" description="Zinc finger CGNR" evidence="1">
    <location>
        <begin position="110"/>
        <end position="152"/>
    </location>
</feature>
<dbReference type="OrthoDB" id="123307at2"/>
<dbReference type="InterPro" id="IPR023286">
    <property type="entry name" value="ABATE_dom_sf"/>
</dbReference>
<dbReference type="AlphaFoldDB" id="A0A428W7U9"/>
<dbReference type="SUPFAM" id="SSF160904">
    <property type="entry name" value="Jann2411-like"/>
    <property type="match status" value="1"/>
</dbReference>
<dbReference type="PANTHER" id="PTHR35525">
    <property type="entry name" value="BLL6575 PROTEIN"/>
    <property type="match status" value="1"/>
</dbReference>
<dbReference type="InterPro" id="IPR010852">
    <property type="entry name" value="ABATE"/>
</dbReference>
<accession>A0A428W7U9</accession>
<dbReference type="InterPro" id="IPR021005">
    <property type="entry name" value="Znf_CGNR"/>
</dbReference>
<gene>
    <name evidence="2" type="ORF">DMA12_30775</name>
</gene>
<dbReference type="Proteomes" id="UP000286716">
    <property type="component" value="Unassembled WGS sequence"/>
</dbReference>
<organism evidence="2 3">
    <name type="scientific">Amycolatopsis balhimycina DSM 5908</name>
    <dbReference type="NCBI Taxonomy" id="1081091"/>
    <lineage>
        <taxon>Bacteria</taxon>
        <taxon>Bacillati</taxon>
        <taxon>Actinomycetota</taxon>
        <taxon>Actinomycetes</taxon>
        <taxon>Pseudonocardiales</taxon>
        <taxon>Pseudonocardiaceae</taxon>
        <taxon>Amycolatopsis</taxon>
    </lineage>
</organism>
<dbReference type="Gene3D" id="1.10.3300.10">
    <property type="entry name" value="Jann2411-like domain"/>
    <property type="match status" value="1"/>
</dbReference>
<dbReference type="Pfam" id="PF11706">
    <property type="entry name" value="zf-CGNR"/>
    <property type="match status" value="1"/>
</dbReference>
<keyword evidence="3" id="KW-1185">Reference proteome</keyword>
<dbReference type="RefSeq" id="WP_020643006.1">
    <property type="nucleotide sequence ID" value="NZ_QHHU01000047.1"/>
</dbReference>
<evidence type="ECO:0000259" key="1">
    <source>
        <dbReference type="Pfam" id="PF11706"/>
    </source>
</evidence>
<dbReference type="PANTHER" id="PTHR35525:SF3">
    <property type="entry name" value="BLL6575 PROTEIN"/>
    <property type="match status" value="1"/>
</dbReference>
<name>A0A428W7U9_AMYBA</name>
<dbReference type="Pfam" id="PF07336">
    <property type="entry name" value="ABATE"/>
    <property type="match status" value="1"/>
</dbReference>
<evidence type="ECO:0000313" key="2">
    <source>
        <dbReference type="EMBL" id="RSM39202.1"/>
    </source>
</evidence>
<protein>
    <submittedName>
        <fullName evidence="2">CGNR zinc finger domain-containing protein</fullName>
    </submittedName>
</protein>
<dbReference type="EMBL" id="QHHU01000047">
    <property type="protein sequence ID" value="RSM39202.1"/>
    <property type="molecule type" value="Genomic_DNA"/>
</dbReference>
<comment type="caution">
    <text evidence="2">The sequence shown here is derived from an EMBL/GenBank/DDBJ whole genome shotgun (WGS) entry which is preliminary data.</text>
</comment>
<sequence>MHTDASLVVEFLNTVNVEEGTDLLEDPGQWQEWAADHALAANPAAEARAARDALRAAIGDPRLPGGSDSTVNVGTRISLTADGPALVADDVVGAVFAACARLVVRGDWVRLKICPAGTCLWAFYDESRNRSRTWCSMRVCGNREKARGWRARAAAG</sequence>